<reference evidence="1" key="1">
    <citation type="submission" date="2014-09" db="EMBL/GenBank/DDBJ databases">
        <authorList>
            <person name="Magalhaes I.L.F."/>
            <person name="Oliveira U."/>
            <person name="Santos F.R."/>
            <person name="Vidigal T.H.D.A."/>
            <person name="Brescovit A.D."/>
            <person name="Santos A.J."/>
        </authorList>
    </citation>
    <scope>NUCLEOTIDE SEQUENCE</scope>
    <source>
        <tissue evidence="1">Shoot tissue taken approximately 20 cm above the soil surface</tissue>
    </source>
</reference>
<evidence type="ECO:0000313" key="1">
    <source>
        <dbReference type="EMBL" id="JAD20013.1"/>
    </source>
</evidence>
<protein>
    <submittedName>
        <fullName evidence="1">Uncharacterized protein</fullName>
    </submittedName>
</protein>
<proteinExistence type="predicted"/>
<dbReference type="AlphaFoldDB" id="A0A0A8Y552"/>
<dbReference type="EMBL" id="GBRH01277882">
    <property type="protein sequence ID" value="JAD20013.1"/>
    <property type="molecule type" value="Transcribed_RNA"/>
</dbReference>
<accession>A0A0A8Y552</accession>
<sequence>MQPSVTPKQGMCSISNFSFHGQ</sequence>
<organism evidence="1">
    <name type="scientific">Arundo donax</name>
    <name type="common">Giant reed</name>
    <name type="synonym">Donax arundinaceus</name>
    <dbReference type="NCBI Taxonomy" id="35708"/>
    <lineage>
        <taxon>Eukaryota</taxon>
        <taxon>Viridiplantae</taxon>
        <taxon>Streptophyta</taxon>
        <taxon>Embryophyta</taxon>
        <taxon>Tracheophyta</taxon>
        <taxon>Spermatophyta</taxon>
        <taxon>Magnoliopsida</taxon>
        <taxon>Liliopsida</taxon>
        <taxon>Poales</taxon>
        <taxon>Poaceae</taxon>
        <taxon>PACMAD clade</taxon>
        <taxon>Arundinoideae</taxon>
        <taxon>Arundineae</taxon>
        <taxon>Arundo</taxon>
    </lineage>
</organism>
<reference evidence="1" key="2">
    <citation type="journal article" date="2015" name="Data Brief">
        <title>Shoot transcriptome of the giant reed, Arundo donax.</title>
        <authorList>
            <person name="Barrero R.A."/>
            <person name="Guerrero F.D."/>
            <person name="Moolhuijzen P."/>
            <person name="Goolsby J.A."/>
            <person name="Tidwell J."/>
            <person name="Bellgard S.E."/>
            <person name="Bellgard M.I."/>
        </authorList>
    </citation>
    <scope>NUCLEOTIDE SEQUENCE</scope>
    <source>
        <tissue evidence="1">Shoot tissue taken approximately 20 cm above the soil surface</tissue>
    </source>
</reference>
<name>A0A0A8Y552_ARUDO</name>